<dbReference type="OrthoDB" id="537032at2759"/>
<evidence type="ECO:0000313" key="3">
    <source>
        <dbReference type="Proteomes" id="UP000030697"/>
    </source>
</evidence>
<reference evidence="2 3" key="1">
    <citation type="submission" date="2013-02" db="EMBL/GenBank/DDBJ databases">
        <title>The Genome Sequence of Plasmodium falciparum UGT5.1.</title>
        <authorList>
            <consortium name="The Broad Institute Genome Sequencing Platform"/>
            <consortium name="The Broad Institute Genome Sequencing Center for Infectious Disease"/>
            <person name="Neafsey D."/>
            <person name="Cheeseman I."/>
            <person name="Volkman S."/>
            <person name="Adams J."/>
            <person name="Walker B."/>
            <person name="Young S.K."/>
            <person name="Zeng Q."/>
            <person name="Gargeya S."/>
            <person name="Fitzgerald M."/>
            <person name="Haas B."/>
            <person name="Abouelleil A."/>
            <person name="Alvarado L."/>
            <person name="Arachchi H.M."/>
            <person name="Berlin A.M."/>
            <person name="Chapman S.B."/>
            <person name="Dewar J."/>
            <person name="Goldberg J."/>
            <person name="Griggs A."/>
            <person name="Gujja S."/>
            <person name="Hansen M."/>
            <person name="Howarth C."/>
            <person name="Imamovic A."/>
            <person name="Larimer J."/>
            <person name="McCowan C."/>
            <person name="Murphy C."/>
            <person name="Neiman D."/>
            <person name="Pearson M."/>
            <person name="Priest M."/>
            <person name="Roberts A."/>
            <person name="Saif S."/>
            <person name="Shea T."/>
            <person name="Sisk P."/>
            <person name="Sykes S."/>
            <person name="Wortman J."/>
            <person name="Nusbaum C."/>
            <person name="Birren B."/>
        </authorList>
    </citation>
    <scope>NUCLEOTIDE SEQUENCE [LARGE SCALE GENOMIC DNA]</scope>
    <source>
        <strain evidence="2 3">UGT5.1</strain>
    </source>
</reference>
<evidence type="ECO:0000256" key="1">
    <source>
        <dbReference type="SAM" id="Phobius"/>
    </source>
</evidence>
<dbReference type="AlphaFoldDB" id="W7JH08"/>
<proteinExistence type="predicted"/>
<feature type="transmembrane region" description="Helical" evidence="1">
    <location>
        <begin position="164"/>
        <end position="186"/>
    </location>
</feature>
<dbReference type="EMBL" id="KE124448">
    <property type="protein sequence ID" value="EWC78242.1"/>
    <property type="molecule type" value="Genomic_DNA"/>
</dbReference>
<feature type="transmembrane region" description="Helical" evidence="1">
    <location>
        <begin position="6"/>
        <end position="25"/>
    </location>
</feature>
<keyword evidence="1" id="KW-0472">Membrane</keyword>
<name>W7JH08_PLAFA</name>
<gene>
    <name evidence="2" type="ORF">C923_01061</name>
</gene>
<keyword evidence="1" id="KW-0812">Transmembrane</keyword>
<keyword evidence="1" id="KW-1133">Transmembrane helix</keyword>
<evidence type="ECO:0000313" key="2">
    <source>
        <dbReference type="EMBL" id="EWC78242.1"/>
    </source>
</evidence>
<dbReference type="Proteomes" id="UP000030697">
    <property type="component" value="Unassembled WGS sequence"/>
</dbReference>
<sequence>MKLDTVFKILLLVVIVFTICQIRTLNELMNILRDGDFIILIKNILYNLIINSNYFDIKNKWLSFYRTKYLIPQVSFFIFFLISGCITYVLKYILNKISNSLGEKLIPTKKWSHRIRRIKVQRFNLMFFNLFYFSLMSIFGFVVLRHETYFPTEMGGQGKLSDYFVSSICRYEVQIHYCYILLYFIYELGIFKTLYFCQEIRNLYLVNFFTPSHIIDEHILAYSYGQDIIYFEDIYCLSINIYSHFFKNFILFEIFKNYNSHINHDTKVTK</sequence>
<organism evidence="2 3">
    <name type="scientific">Plasmodium falciparum UGT5.1</name>
    <dbReference type="NCBI Taxonomy" id="1237627"/>
    <lineage>
        <taxon>Eukaryota</taxon>
        <taxon>Sar</taxon>
        <taxon>Alveolata</taxon>
        <taxon>Apicomplexa</taxon>
        <taxon>Aconoidasida</taxon>
        <taxon>Haemosporida</taxon>
        <taxon>Plasmodiidae</taxon>
        <taxon>Plasmodium</taxon>
        <taxon>Plasmodium (Laverania)</taxon>
    </lineage>
</organism>
<feature type="transmembrane region" description="Helical" evidence="1">
    <location>
        <begin position="123"/>
        <end position="144"/>
    </location>
</feature>
<protein>
    <submittedName>
        <fullName evidence="2">Uncharacterized protein</fullName>
    </submittedName>
</protein>
<accession>W7JH08</accession>
<feature type="transmembrane region" description="Helical" evidence="1">
    <location>
        <begin position="74"/>
        <end position="94"/>
    </location>
</feature>